<evidence type="ECO:0000313" key="2">
    <source>
        <dbReference type="Proteomes" id="UP000178417"/>
    </source>
</evidence>
<comment type="caution">
    <text evidence="1">The sequence shown here is derived from an EMBL/GenBank/DDBJ whole genome shotgun (WGS) entry which is preliminary data.</text>
</comment>
<proteinExistence type="predicted"/>
<gene>
    <name evidence="1" type="ORF">A2310_06010</name>
</gene>
<sequence>MEKELKDMGMGVVKKIPTNFFRVYYISNPKKYEDFCTFYQYVIHNLCLLSARSYFRIDIKLPSMYLMVHELNFRETMDLFENDKTAFEDFIATCIVAPIKALGEVIPDYSLGEYAAVREGFKNKGIPHEIGFATLDLDLFVFINRRTHSLSAMRFKQDISWELSSFNHSENKV</sequence>
<dbReference type="STRING" id="1802579.A2310_06010"/>
<dbReference type="EMBL" id="MEUB01000064">
    <property type="protein sequence ID" value="OGC18965.1"/>
    <property type="molecule type" value="Genomic_DNA"/>
</dbReference>
<accession>A0A1F4SEU4</accession>
<reference evidence="1 2" key="1">
    <citation type="journal article" date="2016" name="Nat. Commun.">
        <title>Thousands of microbial genomes shed light on interconnected biogeochemical processes in an aquifer system.</title>
        <authorList>
            <person name="Anantharaman K."/>
            <person name="Brown C.T."/>
            <person name="Hug L.A."/>
            <person name="Sharon I."/>
            <person name="Castelle C.J."/>
            <person name="Probst A.J."/>
            <person name="Thomas B.C."/>
            <person name="Singh A."/>
            <person name="Wilkins M.J."/>
            <person name="Karaoz U."/>
            <person name="Brodie E.L."/>
            <person name="Williams K.H."/>
            <person name="Hubbard S.S."/>
            <person name="Banfield J.F."/>
        </authorList>
    </citation>
    <scope>NUCLEOTIDE SEQUENCE [LARGE SCALE GENOMIC DNA]</scope>
</reference>
<name>A0A1F4SEU4_UNCSA</name>
<evidence type="ECO:0000313" key="1">
    <source>
        <dbReference type="EMBL" id="OGC18965.1"/>
    </source>
</evidence>
<dbReference type="AlphaFoldDB" id="A0A1F4SEU4"/>
<organism evidence="1 2">
    <name type="scientific">candidate division WOR-1 bacterium RIFOXYB2_FULL_37_13</name>
    <dbReference type="NCBI Taxonomy" id="1802579"/>
    <lineage>
        <taxon>Bacteria</taxon>
        <taxon>Bacillati</taxon>
        <taxon>Saganbacteria</taxon>
    </lineage>
</organism>
<dbReference type="Proteomes" id="UP000178417">
    <property type="component" value="Unassembled WGS sequence"/>
</dbReference>
<protein>
    <submittedName>
        <fullName evidence="1">Uncharacterized protein</fullName>
    </submittedName>
</protein>